<feature type="compositionally biased region" description="Low complexity" evidence="1">
    <location>
        <begin position="45"/>
        <end position="60"/>
    </location>
</feature>
<sequence>MQTLLQQTISLKEEVHSERESFVPIARKRDTQRRNAISFNLVMGESSNSPQQESPQTTPLEPLPIPDETHVYARMDQLQNQLNQVLLMMQNNQNEPTCNYMPPHVAGIISFSRRAKVPSTLLGIHSFKTRANVYSFIASNLSNTLYIWIVDSGATDHICITLSQMHNTIKLTHPISISLPNGNTVEDHDGHNAHGILHGGLYILPTVSLPSKPHQSTIQSHSSTPHMWHARLAKQYVLSFPVPIGSKWVFKIKHKADGNTERYKARVVAKGFNQKEGIDYTETFAPVAKMVTVRTLIAVAISNDWIIEQLDVNNAFLHGDLHEDVYMQVPQGYNNSLPPNTVCKLTKSLYGLKQANMQWFEKLTTFLISISFKQSYVDTSLFTLNKDGKLVTLLVYVDDILLARNDKKIIQGIKTNLNGKFSIKDLSSLHYYLGIEFFRNSKGLAMTQKKHATDLITHARLLHTNLLASKY</sequence>
<evidence type="ECO:0000259" key="2">
    <source>
        <dbReference type="Pfam" id="PF07727"/>
    </source>
</evidence>
<gene>
    <name evidence="3" type="ORF">Tco_0725232</name>
</gene>
<dbReference type="PANTHER" id="PTHR43383">
    <property type="entry name" value="NODULIN 6"/>
    <property type="match status" value="1"/>
</dbReference>
<evidence type="ECO:0000313" key="4">
    <source>
        <dbReference type="Proteomes" id="UP001151760"/>
    </source>
</evidence>
<feature type="region of interest" description="Disordered" evidence="1">
    <location>
        <begin position="42"/>
        <end position="62"/>
    </location>
</feature>
<accession>A0ABQ4YDA7</accession>
<dbReference type="InterPro" id="IPR043502">
    <property type="entry name" value="DNA/RNA_pol_sf"/>
</dbReference>
<reference evidence="3" key="1">
    <citation type="journal article" date="2022" name="Int. J. Mol. Sci.">
        <title>Draft Genome of Tanacetum Coccineum: Genomic Comparison of Closely Related Tanacetum-Family Plants.</title>
        <authorList>
            <person name="Yamashiro T."/>
            <person name="Shiraishi A."/>
            <person name="Nakayama K."/>
            <person name="Satake H."/>
        </authorList>
    </citation>
    <scope>NUCLEOTIDE SEQUENCE</scope>
</reference>
<dbReference type="Proteomes" id="UP001151760">
    <property type="component" value="Unassembled WGS sequence"/>
</dbReference>
<keyword evidence="4" id="KW-1185">Reference proteome</keyword>
<protein>
    <submittedName>
        <fullName evidence="3">Retrovirus-related pol polyprotein from transposon TNT 1-94</fullName>
    </submittedName>
</protein>
<reference evidence="3" key="2">
    <citation type="submission" date="2022-01" db="EMBL/GenBank/DDBJ databases">
        <authorList>
            <person name="Yamashiro T."/>
            <person name="Shiraishi A."/>
            <person name="Satake H."/>
            <person name="Nakayama K."/>
        </authorList>
    </citation>
    <scope>NUCLEOTIDE SEQUENCE</scope>
</reference>
<dbReference type="PANTHER" id="PTHR43383:SF2">
    <property type="entry name" value="AMIDOHYDROLASE 2 FAMILY PROTEIN"/>
    <property type="match status" value="1"/>
</dbReference>
<comment type="caution">
    <text evidence="3">The sequence shown here is derived from an EMBL/GenBank/DDBJ whole genome shotgun (WGS) entry which is preliminary data.</text>
</comment>
<dbReference type="SUPFAM" id="SSF56672">
    <property type="entry name" value="DNA/RNA polymerases"/>
    <property type="match status" value="1"/>
</dbReference>
<organism evidence="3 4">
    <name type="scientific">Tanacetum coccineum</name>
    <dbReference type="NCBI Taxonomy" id="301880"/>
    <lineage>
        <taxon>Eukaryota</taxon>
        <taxon>Viridiplantae</taxon>
        <taxon>Streptophyta</taxon>
        <taxon>Embryophyta</taxon>
        <taxon>Tracheophyta</taxon>
        <taxon>Spermatophyta</taxon>
        <taxon>Magnoliopsida</taxon>
        <taxon>eudicotyledons</taxon>
        <taxon>Gunneridae</taxon>
        <taxon>Pentapetalae</taxon>
        <taxon>asterids</taxon>
        <taxon>campanulids</taxon>
        <taxon>Asterales</taxon>
        <taxon>Asteraceae</taxon>
        <taxon>Asteroideae</taxon>
        <taxon>Anthemideae</taxon>
        <taxon>Anthemidinae</taxon>
        <taxon>Tanacetum</taxon>
    </lineage>
</organism>
<dbReference type="InterPro" id="IPR013103">
    <property type="entry name" value="RVT_2"/>
</dbReference>
<proteinExistence type="predicted"/>
<name>A0ABQ4YDA7_9ASTR</name>
<feature type="domain" description="Reverse transcriptase Ty1/copia-type" evidence="2">
    <location>
        <begin position="243"/>
        <end position="465"/>
    </location>
</feature>
<evidence type="ECO:0000256" key="1">
    <source>
        <dbReference type="SAM" id="MobiDB-lite"/>
    </source>
</evidence>
<evidence type="ECO:0000313" key="3">
    <source>
        <dbReference type="EMBL" id="GJS75351.1"/>
    </source>
</evidence>
<dbReference type="Pfam" id="PF07727">
    <property type="entry name" value="RVT_2"/>
    <property type="match status" value="1"/>
</dbReference>
<dbReference type="EMBL" id="BQNB010010297">
    <property type="protein sequence ID" value="GJS75351.1"/>
    <property type="molecule type" value="Genomic_DNA"/>
</dbReference>